<dbReference type="PROSITE" id="PS50059">
    <property type="entry name" value="FKBP_PPIASE"/>
    <property type="match status" value="1"/>
</dbReference>
<dbReference type="Gene3D" id="3.10.50.40">
    <property type="match status" value="1"/>
</dbReference>
<dbReference type="InterPro" id="IPR001179">
    <property type="entry name" value="PPIase_FKBP_dom"/>
</dbReference>
<evidence type="ECO:0000256" key="3">
    <source>
        <dbReference type="ARBA" id="ARBA00023110"/>
    </source>
</evidence>
<dbReference type="EC" id="5.2.1.8" evidence="2 6"/>
<name>A0A8B9EII1_ANSCY</name>
<dbReference type="InterPro" id="IPR050689">
    <property type="entry name" value="FKBP-type_PPIase"/>
</dbReference>
<evidence type="ECO:0000259" key="8">
    <source>
        <dbReference type="PROSITE" id="PS50059"/>
    </source>
</evidence>
<comment type="catalytic activity">
    <reaction evidence="1 6">
        <text>[protein]-peptidylproline (omega=180) = [protein]-peptidylproline (omega=0)</text>
        <dbReference type="Rhea" id="RHEA:16237"/>
        <dbReference type="Rhea" id="RHEA-COMP:10747"/>
        <dbReference type="Rhea" id="RHEA-COMP:10748"/>
        <dbReference type="ChEBI" id="CHEBI:83833"/>
        <dbReference type="ChEBI" id="CHEBI:83834"/>
        <dbReference type="EC" id="5.2.1.8"/>
    </reaction>
</comment>
<dbReference type="PANTHER" id="PTHR10516">
    <property type="entry name" value="PEPTIDYL-PROLYL CIS-TRANS ISOMERASE"/>
    <property type="match status" value="1"/>
</dbReference>
<dbReference type="Pfam" id="PF00254">
    <property type="entry name" value="FKBP_C"/>
    <property type="match status" value="1"/>
</dbReference>
<dbReference type="Ensembl" id="ENSACDT00005024915.1">
    <property type="protein sequence ID" value="ENSACDP00005020827.1"/>
    <property type="gene ID" value="ENSACDG00005015092.1"/>
</dbReference>
<evidence type="ECO:0000313" key="10">
    <source>
        <dbReference type="Proteomes" id="UP000694521"/>
    </source>
</evidence>
<evidence type="ECO:0000256" key="2">
    <source>
        <dbReference type="ARBA" id="ARBA00013194"/>
    </source>
</evidence>
<feature type="compositionally biased region" description="Polar residues" evidence="7">
    <location>
        <begin position="77"/>
        <end position="88"/>
    </location>
</feature>
<dbReference type="InterPro" id="IPR046357">
    <property type="entry name" value="PPIase_dom_sf"/>
</dbReference>
<evidence type="ECO:0000313" key="9">
    <source>
        <dbReference type="Ensembl" id="ENSACDP00005020827.1"/>
    </source>
</evidence>
<dbReference type="SUPFAM" id="SSF54534">
    <property type="entry name" value="FKBP-like"/>
    <property type="match status" value="1"/>
</dbReference>
<evidence type="ECO:0000256" key="1">
    <source>
        <dbReference type="ARBA" id="ARBA00000971"/>
    </source>
</evidence>
<sequence length="211" mass="22436">MLCLTNGFEISLSPRLGTAGMRKWLLILLEGWRKKSPGSLSGGGCARDEDAISKALEPFCFAAAVAGGSAARWASPSPITQSRASPTCDQHLPGSGDGSSGLAQAAPWGNPSVPWPGSCPLGNSPRGQVWEGMLEDGKKFDSSRDRNKPFKFVMGKQEVIRGWEEGVAQMSVGQRAKMTISPDYAYGSTGHPGIIPPNATLIFDVELMKLE</sequence>
<dbReference type="GO" id="GO:0033017">
    <property type="term" value="C:sarcoplasmic reticulum membrane"/>
    <property type="evidence" value="ECO:0007669"/>
    <property type="project" value="TreeGrafter"/>
</dbReference>
<keyword evidence="3 6" id="KW-0697">Rotamase</keyword>
<organism evidence="9 10">
    <name type="scientific">Anser cygnoides</name>
    <name type="common">Swan goose</name>
    <dbReference type="NCBI Taxonomy" id="8845"/>
    <lineage>
        <taxon>Eukaryota</taxon>
        <taxon>Metazoa</taxon>
        <taxon>Chordata</taxon>
        <taxon>Craniata</taxon>
        <taxon>Vertebrata</taxon>
        <taxon>Euteleostomi</taxon>
        <taxon>Archelosauria</taxon>
        <taxon>Archosauria</taxon>
        <taxon>Dinosauria</taxon>
        <taxon>Saurischia</taxon>
        <taxon>Theropoda</taxon>
        <taxon>Coelurosauria</taxon>
        <taxon>Aves</taxon>
        <taxon>Neognathae</taxon>
        <taxon>Galloanserae</taxon>
        <taxon>Anseriformes</taxon>
        <taxon>Anatidae</taxon>
        <taxon>Anserinae</taxon>
        <taxon>Anser</taxon>
    </lineage>
</organism>
<dbReference type="AlphaFoldDB" id="A0A8B9EII1"/>
<protein>
    <recommendedName>
        <fullName evidence="2 6">peptidylprolyl isomerase</fullName>
        <ecNumber evidence="2 6">5.2.1.8</ecNumber>
    </recommendedName>
</protein>
<dbReference type="Proteomes" id="UP000694521">
    <property type="component" value="Unplaced"/>
</dbReference>
<dbReference type="PANTHER" id="PTHR10516:SF301">
    <property type="entry name" value="PEPTIDYL-PROLYL CIS-TRANS ISOMERASE FKBP1A-RELATED"/>
    <property type="match status" value="1"/>
</dbReference>
<dbReference type="FunFam" id="3.10.50.40:FF:000035">
    <property type="entry name" value="Peptidylprolyl isomerase"/>
    <property type="match status" value="1"/>
</dbReference>
<reference evidence="9" key="1">
    <citation type="submission" date="2025-08" db="UniProtKB">
        <authorList>
            <consortium name="Ensembl"/>
        </authorList>
    </citation>
    <scope>IDENTIFICATION</scope>
</reference>
<evidence type="ECO:0000256" key="7">
    <source>
        <dbReference type="SAM" id="MobiDB-lite"/>
    </source>
</evidence>
<comment type="similarity">
    <text evidence="5">Belongs to the FKBP-type PPIase family. FKBP1 subfamily.</text>
</comment>
<keyword evidence="10" id="KW-1185">Reference proteome</keyword>
<accession>A0A8B9EII1</accession>
<feature type="domain" description="PPIase FKBP-type" evidence="8">
    <location>
        <begin position="130"/>
        <end position="211"/>
    </location>
</feature>
<feature type="region of interest" description="Disordered" evidence="7">
    <location>
        <begin position="74"/>
        <end position="115"/>
    </location>
</feature>
<reference evidence="9" key="2">
    <citation type="submission" date="2025-09" db="UniProtKB">
        <authorList>
            <consortium name="Ensembl"/>
        </authorList>
    </citation>
    <scope>IDENTIFICATION</scope>
</reference>
<keyword evidence="4 6" id="KW-0413">Isomerase</keyword>
<dbReference type="GO" id="GO:0003755">
    <property type="term" value="F:peptidyl-prolyl cis-trans isomerase activity"/>
    <property type="evidence" value="ECO:0007669"/>
    <property type="project" value="UniProtKB-KW"/>
</dbReference>
<proteinExistence type="inferred from homology"/>
<evidence type="ECO:0000256" key="5">
    <source>
        <dbReference type="ARBA" id="ARBA00038106"/>
    </source>
</evidence>
<evidence type="ECO:0000256" key="4">
    <source>
        <dbReference type="ARBA" id="ARBA00023235"/>
    </source>
</evidence>
<evidence type="ECO:0000256" key="6">
    <source>
        <dbReference type="PROSITE-ProRule" id="PRU00277"/>
    </source>
</evidence>